<reference evidence="1" key="2">
    <citation type="journal article" date="2015" name="Fish Shellfish Immunol.">
        <title>Early steps in the European eel (Anguilla anguilla)-Vibrio vulnificus interaction in the gills: Role of the RtxA13 toxin.</title>
        <authorList>
            <person name="Callol A."/>
            <person name="Pajuelo D."/>
            <person name="Ebbesson L."/>
            <person name="Teles M."/>
            <person name="MacKenzie S."/>
            <person name="Amaro C."/>
        </authorList>
    </citation>
    <scope>NUCLEOTIDE SEQUENCE</scope>
</reference>
<reference evidence="1" key="1">
    <citation type="submission" date="2014-11" db="EMBL/GenBank/DDBJ databases">
        <authorList>
            <person name="Amaro Gonzalez C."/>
        </authorList>
    </citation>
    <scope>NUCLEOTIDE SEQUENCE</scope>
</reference>
<dbReference type="EMBL" id="GBXM01031434">
    <property type="protein sequence ID" value="JAH77143.1"/>
    <property type="molecule type" value="Transcribed_RNA"/>
</dbReference>
<protein>
    <submittedName>
        <fullName evidence="1">Uncharacterized protein</fullName>
    </submittedName>
</protein>
<accession>A0A0E9VIT0</accession>
<evidence type="ECO:0000313" key="1">
    <source>
        <dbReference type="EMBL" id="JAH77143.1"/>
    </source>
</evidence>
<sequence>MGVTQLIGHWGKSLEGAELYLAE</sequence>
<proteinExistence type="predicted"/>
<organism evidence="1">
    <name type="scientific">Anguilla anguilla</name>
    <name type="common">European freshwater eel</name>
    <name type="synonym">Muraena anguilla</name>
    <dbReference type="NCBI Taxonomy" id="7936"/>
    <lineage>
        <taxon>Eukaryota</taxon>
        <taxon>Metazoa</taxon>
        <taxon>Chordata</taxon>
        <taxon>Craniata</taxon>
        <taxon>Vertebrata</taxon>
        <taxon>Euteleostomi</taxon>
        <taxon>Actinopterygii</taxon>
        <taxon>Neopterygii</taxon>
        <taxon>Teleostei</taxon>
        <taxon>Anguilliformes</taxon>
        <taxon>Anguillidae</taxon>
        <taxon>Anguilla</taxon>
    </lineage>
</organism>
<name>A0A0E9VIT0_ANGAN</name>
<dbReference type="AlphaFoldDB" id="A0A0E9VIT0"/>